<dbReference type="OrthoDB" id="439808at2759"/>
<comment type="caution">
    <text evidence="2">The sequence shown here is derived from an EMBL/GenBank/DDBJ whole genome shotgun (WGS) entry which is preliminary data.</text>
</comment>
<accession>A0A9P1CRW8</accession>
<feature type="compositionally biased region" description="Acidic residues" evidence="1">
    <location>
        <begin position="9"/>
        <end position="18"/>
    </location>
</feature>
<evidence type="ECO:0000313" key="4">
    <source>
        <dbReference type="EMBL" id="CAL4784496.1"/>
    </source>
</evidence>
<feature type="region of interest" description="Disordered" evidence="1">
    <location>
        <begin position="1"/>
        <end position="58"/>
    </location>
</feature>
<gene>
    <name evidence="2" type="ORF">C1SCF055_LOCUS23594</name>
</gene>
<dbReference type="AlphaFoldDB" id="A0A9P1CRW8"/>
<feature type="compositionally biased region" description="Low complexity" evidence="1">
    <location>
        <begin position="28"/>
        <end position="38"/>
    </location>
</feature>
<organism evidence="2">
    <name type="scientific">Cladocopium goreaui</name>
    <dbReference type="NCBI Taxonomy" id="2562237"/>
    <lineage>
        <taxon>Eukaryota</taxon>
        <taxon>Sar</taxon>
        <taxon>Alveolata</taxon>
        <taxon>Dinophyceae</taxon>
        <taxon>Suessiales</taxon>
        <taxon>Symbiodiniaceae</taxon>
        <taxon>Cladocopium</taxon>
    </lineage>
</organism>
<reference evidence="3" key="2">
    <citation type="submission" date="2024-04" db="EMBL/GenBank/DDBJ databases">
        <authorList>
            <person name="Chen Y."/>
            <person name="Shah S."/>
            <person name="Dougan E. K."/>
            <person name="Thang M."/>
            <person name="Chan C."/>
        </authorList>
    </citation>
    <scope>NUCLEOTIDE SEQUENCE [LARGE SCALE GENOMIC DNA]</scope>
</reference>
<evidence type="ECO:0000256" key="1">
    <source>
        <dbReference type="SAM" id="MobiDB-lite"/>
    </source>
</evidence>
<protein>
    <submittedName>
        <fullName evidence="4">RRM domain-containing protein</fullName>
    </submittedName>
</protein>
<dbReference type="EMBL" id="CAMXCT010002302">
    <property type="protein sequence ID" value="CAI3997184.1"/>
    <property type="molecule type" value="Genomic_DNA"/>
</dbReference>
<reference evidence="2" key="1">
    <citation type="submission" date="2022-10" db="EMBL/GenBank/DDBJ databases">
        <authorList>
            <person name="Chen Y."/>
            <person name="Dougan E. K."/>
            <person name="Chan C."/>
            <person name="Rhodes N."/>
            <person name="Thang M."/>
        </authorList>
    </citation>
    <scope>NUCLEOTIDE SEQUENCE</scope>
</reference>
<name>A0A9P1CRW8_9DINO</name>
<proteinExistence type="predicted"/>
<dbReference type="Proteomes" id="UP001152797">
    <property type="component" value="Unassembled WGS sequence"/>
</dbReference>
<dbReference type="EMBL" id="CAMXCT020002302">
    <property type="protein sequence ID" value="CAL1150559.1"/>
    <property type="molecule type" value="Genomic_DNA"/>
</dbReference>
<evidence type="ECO:0000313" key="5">
    <source>
        <dbReference type="Proteomes" id="UP001152797"/>
    </source>
</evidence>
<evidence type="ECO:0000313" key="2">
    <source>
        <dbReference type="EMBL" id="CAI3997184.1"/>
    </source>
</evidence>
<dbReference type="EMBL" id="CAMXCT030002302">
    <property type="protein sequence ID" value="CAL4784496.1"/>
    <property type="molecule type" value="Genomic_DNA"/>
</dbReference>
<evidence type="ECO:0000313" key="3">
    <source>
        <dbReference type="EMBL" id="CAL1150559.1"/>
    </source>
</evidence>
<sequence>MGKKQKEEPAEEAEEEVEEKPRKKAKTVETVPETVAETEFQDPALDNDDGEPTVHSVSIGGLSFDTTRATVRKLPRNLGRWSRCDDGSAELLVEPMSPSPRRRKWTQPFLGWRARRLMVEKSK</sequence>
<keyword evidence="5" id="KW-1185">Reference proteome</keyword>